<dbReference type="SUPFAM" id="SSF46785">
    <property type="entry name" value="Winged helix' DNA-binding domain"/>
    <property type="match status" value="1"/>
</dbReference>
<evidence type="ECO:0000313" key="7">
    <source>
        <dbReference type="Proteomes" id="UP001562178"/>
    </source>
</evidence>
<comment type="similarity">
    <text evidence="1">Belongs to the LysR transcriptional regulatory family.</text>
</comment>
<dbReference type="InterPro" id="IPR005119">
    <property type="entry name" value="LysR_subst-bd"/>
</dbReference>
<proteinExistence type="inferred from homology"/>
<comment type="caution">
    <text evidence="6">The sequence shown here is derived from an EMBL/GenBank/DDBJ whole genome shotgun (WGS) entry which is preliminary data.</text>
</comment>
<sequence>MYDLSLLNLRLFVQVCEQRSIARVAQAEALVASAISKRLAQLEHQMGAPLFIRERRGLRPTAAGETLLEHARTMLAAANHMQQEMAAYSKGVQGQVRVLVTASVMAESLADHVASFLQQPAHASIRVTLEECVSPDVVRGVREGRAAMGICWDAADLSGLQTQPYGSDHLAIAAHKSHPIARMAQSAAVHFSDVLDYEHVSMPALSAVQILLTRAAAQEGKALRHRVHVSNFDAALRVVQANLAISVVPREVALSFAANTDVRVIPLADSWAQRQFAISYRDAALLSSAAKALLSHLAAQSPQALHTR</sequence>
<keyword evidence="7" id="KW-1185">Reference proteome</keyword>
<dbReference type="InterPro" id="IPR050950">
    <property type="entry name" value="HTH-type_LysR_regulators"/>
</dbReference>
<dbReference type="InterPro" id="IPR036388">
    <property type="entry name" value="WH-like_DNA-bd_sf"/>
</dbReference>
<evidence type="ECO:0000256" key="1">
    <source>
        <dbReference type="ARBA" id="ARBA00009437"/>
    </source>
</evidence>
<dbReference type="EMBL" id="JBGBDC010000004">
    <property type="protein sequence ID" value="MEY2251543.1"/>
    <property type="molecule type" value="Genomic_DNA"/>
</dbReference>
<dbReference type="PANTHER" id="PTHR30419:SF2">
    <property type="entry name" value="LYSR FAMILY TRANSCRIPTIONAL REGULATOR"/>
    <property type="match status" value="1"/>
</dbReference>
<dbReference type="InterPro" id="IPR000847">
    <property type="entry name" value="LysR_HTH_N"/>
</dbReference>
<dbReference type="Pfam" id="PF03466">
    <property type="entry name" value="LysR_substrate"/>
    <property type="match status" value="1"/>
</dbReference>
<accession>A0ABV4B230</accession>
<evidence type="ECO:0000259" key="5">
    <source>
        <dbReference type="PROSITE" id="PS50931"/>
    </source>
</evidence>
<name>A0ABV4B230_9BURK</name>
<dbReference type="SUPFAM" id="SSF53850">
    <property type="entry name" value="Periplasmic binding protein-like II"/>
    <property type="match status" value="1"/>
</dbReference>
<organism evidence="6 7">
    <name type="scientific">Comamonas sediminis</name>
    <dbReference type="NCBI Taxonomy" id="1783360"/>
    <lineage>
        <taxon>Bacteria</taxon>
        <taxon>Pseudomonadati</taxon>
        <taxon>Pseudomonadota</taxon>
        <taxon>Betaproteobacteria</taxon>
        <taxon>Burkholderiales</taxon>
        <taxon>Comamonadaceae</taxon>
        <taxon>Comamonas</taxon>
    </lineage>
</organism>
<reference evidence="6 7" key="1">
    <citation type="journal article" date="2016" name="Int. J. Syst. Evol. Microbiol.">
        <title>Description of Comamonas sediminis sp. nov., isolated from lagoon sediments.</title>
        <authorList>
            <person name="Subhash Y."/>
            <person name="Bang J.J."/>
            <person name="You T.H."/>
            <person name="Lee S.S."/>
        </authorList>
    </citation>
    <scope>NUCLEOTIDE SEQUENCE [LARGE SCALE GENOMIC DNA]</scope>
    <source>
        <strain evidence="6 7">JCM 31169</strain>
    </source>
</reference>
<evidence type="ECO:0000313" key="6">
    <source>
        <dbReference type="EMBL" id="MEY2251543.1"/>
    </source>
</evidence>
<dbReference type="Pfam" id="PF00126">
    <property type="entry name" value="HTH_1"/>
    <property type="match status" value="1"/>
</dbReference>
<dbReference type="RefSeq" id="WP_369459981.1">
    <property type="nucleotide sequence ID" value="NZ_JBGBDC010000004.1"/>
</dbReference>
<evidence type="ECO:0000256" key="4">
    <source>
        <dbReference type="ARBA" id="ARBA00023163"/>
    </source>
</evidence>
<dbReference type="PANTHER" id="PTHR30419">
    <property type="entry name" value="HTH-TYPE TRANSCRIPTIONAL REGULATOR YBHD"/>
    <property type="match status" value="1"/>
</dbReference>
<evidence type="ECO:0000256" key="3">
    <source>
        <dbReference type="ARBA" id="ARBA00023125"/>
    </source>
</evidence>
<dbReference type="Proteomes" id="UP001562178">
    <property type="component" value="Unassembled WGS sequence"/>
</dbReference>
<keyword evidence="2" id="KW-0805">Transcription regulation</keyword>
<feature type="domain" description="HTH lysR-type" evidence="5">
    <location>
        <begin position="9"/>
        <end position="61"/>
    </location>
</feature>
<gene>
    <name evidence="6" type="ORF">AB7A72_11065</name>
</gene>
<protein>
    <submittedName>
        <fullName evidence="6">LysR family transcriptional regulator</fullName>
    </submittedName>
</protein>
<evidence type="ECO:0000256" key="2">
    <source>
        <dbReference type="ARBA" id="ARBA00023015"/>
    </source>
</evidence>
<dbReference type="Gene3D" id="3.40.190.290">
    <property type="match status" value="1"/>
</dbReference>
<dbReference type="InterPro" id="IPR036390">
    <property type="entry name" value="WH_DNA-bd_sf"/>
</dbReference>
<dbReference type="Gene3D" id="1.10.10.10">
    <property type="entry name" value="Winged helix-like DNA-binding domain superfamily/Winged helix DNA-binding domain"/>
    <property type="match status" value="1"/>
</dbReference>
<keyword evidence="3" id="KW-0238">DNA-binding</keyword>
<keyword evidence="4" id="KW-0804">Transcription</keyword>
<dbReference type="PROSITE" id="PS50931">
    <property type="entry name" value="HTH_LYSR"/>
    <property type="match status" value="1"/>
</dbReference>